<sequence length="103" mass="11855">MSATAATSWQPQEAVFKEICGLLEQHISPSSDESQIWQQLQHYSHLTFLEIVKILAFAEKLLLRDADADYGGVDDMTKLAYLNEPRVLDNLKKRYNHYTSKLK</sequence>
<dbReference type="AlphaFoldDB" id="A0A5N6NM30"/>
<dbReference type="OrthoDB" id="6108017at2759"/>
<evidence type="ECO:0000313" key="2">
    <source>
        <dbReference type="Proteomes" id="UP000326396"/>
    </source>
</evidence>
<proteinExistence type="predicted"/>
<dbReference type="Proteomes" id="UP000326396">
    <property type="component" value="Linkage Group LG18"/>
</dbReference>
<reference evidence="1 2" key="1">
    <citation type="submission" date="2019-05" db="EMBL/GenBank/DDBJ databases">
        <title>Mikania micrantha, genome provides insights into the molecular mechanism of rapid growth.</title>
        <authorList>
            <person name="Liu B."/>
        </authorList>
    </citation>
    <scope>NUCLEOTIDE SEQUENCE [LARGE SCALE GENOMIC DNA]</scope>
    <source>
        <strain evidence="1">NLD-2019</strain>
        <tissue evidence="1">Leaf</tissue>
    </source>
</reference>
<name>A0A5N6NM30_9ASTR</name>
<organism evidence="1 2">
    <name type="scientific">Mikania micrantha</name>
    <name type="common">bitter vine</name>
    <dbReference type="NCBI Taxonomy" id="192012"/>
    <lineage>
        <taxon>Eukaryota</taxon>
        <taxon>Viridiplantae</taxon>
        <taxon>Streptophyta</taxon>
        <taxon>Embryophyta</taxon>
        <taxon>Tracheophyta</taxon>
        <taxon>Spermatophyta</taxon>
        <taxon>Magnoliopsida</taxon>
        <taxon>eudicotyledons</taxon>
        <taxon>Gunneridae</taxon>
        <taxon>Pentapetalae</taxon>
        <taxon>asterids</taxon>
        <taxon>campanulids</taxon>
        <taxon>Asterales</taxon>
        <taxon>Asteraceae</taxon>
        <taxon>Asteroideae</taxon>
        <taxon>Heliantheae alliance</taxon>
        <taxon>Eupatorieae</taxon>
        <taxon>Mikania</taxon>
    </lineage>
</organism>
<comment type="caution">
    <text evidence="1">The sequence shown here is derived from an EMBL/GenBank/DDBJ whole genome shotgun (WGS) entry which is preliminary data.</text>
</comment>
<gene>
    <name evidence="1" type="ORF">E3N88_19028</name>
</gene>
<dbReference type="EMBL" id="SZYD01000010">
    <property type="protein sequence ID" value="KAD4982357.1"/>
    <property type="molecule type" value="Genomic_DNA"/>
</dbReference>
<evidence type="ECO:0000313" key="1">
    <source>
        <dbReference type="EMBL" id="KAD4982357.1"/>
    </source>
</evidence>
<protein>
    <submittedName>
        <fullName evidence="1">Uncharacterized protein</fullName>
    </submittedName>
</protein>
<keyword evidence="2" id="KW-1185">Reference proteome</keyword>
<dbReference type="InterPro" id="IPR036961">
    <property type="entry name" value="Kinesin_motor_dom_sf"/>
</dbReference>
<dbReference type="SUPFAM" id="SSF52540">
    <property type="entry name" value="P-loop containing nucleoside triphosphate hydrolases"/>
    <property type="match status" value="1"/>
</dbReference>
<dbReference type="Gene3D" id="3.40.850.10">
    <property type="entry name" value="Kinesin motor domain"/>
    <property type="match status" value="1"/>
</dbReference>
<accession>A0A5N6NM30</accession>
<dbReference type="InterPro" id="IPR027417">
    <property type="entry name" value="P-loop_NTPase"/>
</dbReference>